<sequence>MLCHKVLRLQGTVCAPPQSNAPAALLLCMAFLPLPPFPHQKNSPPSPTQEKETEIEGKCQQLVALSLGVEVFYKQESSFHISNQTLDLTQEVPHTSSS</sequence>
<proteinExistence type="predicted"/>
<dbReference type="EMBL" id="GBRH01205465">
    <property type="protein sequence ID" value="JAD92430.1"/>
    <property type="molecule type" value="Transcribed_RNA"/>
</dbReference>
<accession>A0A0A9E3E5</accession>
<reference evidence="1" key="2">
    <citation type="journal article" date="2015" name="Data Brief">
        <title>Shoot transcriptome of the giant reed, Arundo donax.</title>
        <authorList>
            <person name="Barrero R.A."/>
            <person name="Guerrero F.D."/>
            <person name="Moolhuijzen P."/>
            <person name="Goolsby J.A."/>
            <person name="Tidwell J."/>
            <person name="Bellgard S.E."/>
            <person name="Bellgard M.I."/>
        </authorList>
    </citation>
    <scope>NUCLEOTIDE SEQUENCE</scope>
    <source>
        <tissue evidence="1">Shoot tissue taken approximately 20 cm above the soil surface</tissue>
    </source>
</reference>
<dbReference type="AlphaFoldDB" id="A0A0A9E3E5"/>
<name>A0A0A9E3E5_ARUDO</name>
<organism evidence="1">
    <name type="scientific">Arundo donax</name>
    <name type="common">Giant reed</name>
    <name type="synonym">Donax arundinaceus</name>
    <dbReference type="NCBI Taxonomy" id="35708"/>
    <lineage>
        <taxon>Eukaryota</taxon>
        <taxon>Viridiplantae</taxon>
        <taxon>Streptophyta</taxon>
        <taxon>Embryophyta</taxon>
        <taxon>Tracheophyta</taxon>
        <taxon>Spermatophyta</taxon>
        <taxon>Magnoliopsida</taxon>
        <taxon>Liliopsida</taxon>
        <taxon>Poales</taxon>
        <taxon>Poaceae</taxon>
        <taxon>PACMAD clade</taxon>
        <taxon>Arundinoideae</taxon>
        <taxon>Arundineae</taxon>
        <taxon>Arundo</taxon>
    </lineage>
</organism>
<evidence type="ECO:0000313" key="1">
    <source>
        <dbReference type="EMBL" id="JAD92430.1"/>
    </source>
</evidence>
<reference evidence="1" key="1">
    <citation type="submission" date="2014-09" db="EMBL/GenBank/DDBJ databases">
        <authorList>
            <person name="Magalhaes I.L.F."/>
            <person name="Oliveira U."/>
            <person name="Santos F.R."/>
            <person name="Vidigal T.H.D.A."/>
            <person name="Brescovit A.D."/>
            <person name="Santos A.J."/>
        </authorList>
    </citation>
    <scope>NUCLEOTIDE SEQUENCE</scope>
    <source>
        <tissue evidence="1">Shoot tissue taken approximately 20 cm above the soil surface</tissue>
    </source>
</reference>
<protein>
    <submittedName>
        <fullName evidence="1">Uncharacterized protein</fullName>
    </submittedName>
</protein>